<dbReference type="Proteomes" id="UP000218238">
    <property type="component" value="Unassembled WGS sequence"/>
</dbReference>
<organism evidence="2 3">
    <name type="scientific">Brunnivagina elsteri CCALA 953</name>
    <dbReference type="NCBI Taxonomy" id="987040"/>
    <lineage>
        <taxon>Bacteria</taxon>
        <taxon>Bacillati</taxon>
        <taxon>Cyanobacteriota</taxon>
        <taxon>Cyanophyceae</taxon>
        <taxon>Nostocales</taxon>
        <taxon>Calotrichaceae</taxon>
        <taxon>Brunnivagina</taxon>
    </lineage>
</organism>
<reference evidence="2 3" key="1">
    <citation type="submission" date="2017-08" db="EMBL/GenBank/DDBJ databases">
        <title>Draft genome sequence of filamentous cyanobacterium Calothrix elsteri CCALA 953.</title>
        <authorList>
            <person name="Gagunashvili A.N."/>
            <person name="Elster J."/>
            <person name="Andresson O.S."/>
        </authorList>
    </citation>
    <scope>NUCLEOTIDE SEQUENCE [LARGE SCALE GENOMIC DNA]</scope>
    <source>
        <strain evidence="2 3">CCALA 953</strain>
    </source>
</reference>
<dbReference type="OrthoDB" id="458583at2"/>
<comment type="caution">
    <text evidence="2">The sequence shown here is derived from an EMBL/GenBank/DDBJ whole genome shotgun (WGS) entry which is preliminary data.</text>
</comment>
<sequence length="189" mass="21577">MNNNYFKLNRLQFIHHLKTKNVLIGLVLTTTIIVQPGIVKANQTPQPSQTTPSSPIKQQLIGHWQVKNLTNSQVINFIFTPDEKLFMWGEFEKIAYGMNYKVNSEAKPIQLDIIPKDPSQKVETILEMTVDGKMRLEILNANPGQSRPNSFSPDTPIFERISQTTVPPKNIKFVDPSDKQSLMPEAYRK</sequence>
<name>A0A2A2TPC9_9CYAN</name>
<proteinExistence type="predicted"/>
<dbReference type="RefSeq" id="WP_095720113.1">
    <property type="nucleotide sequence ID" value="NZ_NTFS01000012.1"/>
</dbReference>
<protein>
    <submittedName>
        <fullName evidence="2">Uncharacterized protein</fullName>
    </submittedName>
</protein>
<dbReference type="EMBL" id="NTFS01000012">
    <property type="protein sequence ID" value="PAX60386.1"/>
    <property type="molecule type" value="Genomic_DNA"/>
</dbReference>
<evidence type="ECO:0000256" key="1">
    <source>
        <dbReference type="SAM" id="MobiDB-lite"/>
    </source>
</evidence>
<evidence type="ECO:0000313" key="2">
    <source>
        <dbReference type="EMBL" id="PAX60386.1"/>
    </source>
</evidence>
<accession>A0A2A2TPC9</accession>
<dbReference type="AlphaFoldDB" id="A0A2A2TPC9"/>
<feature type="region of interest" description="Disordered" evidence="1">
    <location>
        <begin position="169"/>
        <end position="189"/>
    </location>
</feature>
<gene>
    <name evidence="2" type="ORF">CK510_02135</name>
</gene>
<keyword evidence="3" id="KW-1185">Reference proteome</keyword>
<evidence type="ECO:0000313" key="3">
    <source>
        <dbReference type="Proteomes" id="UP000218238"/>
    </source>
</evidence>